<dbReference type="OrthoDB" id="9771883at2"/>
<dbReference type="Pfam" id="PF00725">
    <property type="entry name" value="3HCDH"/>
    <property type="match status" value="2"/>
</dbReference>
<dbReference type="InterPro" id="IPR001753">
    <property type="entry name" value="Enoyl-CoA_hydra/iso"/>
</dbReference>
<keyword evidence="10" id="KW-0413">Isomerase</keyword>
<evidence type="ECO:0000256" key="10">
    <source>
        <dbReference type="ARBA" id="ARBA00023235"/>
    </source>
</evidence>
<keyword evidence="8" id="KW-0443">Lipid metabolism</keyword>
<gene>
    <name evidence="16" type="ORF">SAMN05216200_10671</name>
</gene>
<keyword evidence="7" id="KW-0520">NAD</keyword>
<evidence type="ECO:0000256" key="2">
    <source>
        <dbReference type="ARBA" id="ARBA00005005"/>
    </source>
</evidence>
<feature type="domain" description="3-hydroxyacyl-CoA dehydrogenase C-terminal" evidence="14">
    <location>
        <begin position="605"/>
        <end position="689"/>
    </location>
</feature>
<dbReference type="InterPro" id="IPR006176">
    <property type="entry name" value="3-OHacyl-CoA_DH_NAD-bd"/>
</dbReference>
<organism evidence="16 17">
    <name type="scientific">Oceanicella actignis</name>
    <dbReference type="NCBI Taxonomy" id="1189325"/>
    <lineage>
        <taxon>Bacteria</taxon>
        <taxon>Pseudomonadati</taxon>
        <taxon>Pseudomonadota</taxon>
        <taxon>Alphaproteobacteria</taxon>
        <taxon>Rhodobacterales</taxon>
        <taxon>Paracoccaceae</taxon>
        <taxon>Oceanicella</taxon>
    </lineage>
</organism>
<dbReference type="GO" id="GO:0003857">
    <property type="term" value="F:(3S)-3-hydroxyacyl-CoA dehydrogenase (NAD+) activity"/>
    <property type="evidence" value="ECO:0007669"/>
    <property type="project" value="UniProtKB-EC"/>
</dbReference>
<dbReference type="STRING" id="1189325.SAMN04488119_106131"/>
<dbReference type="Proteomes" id="UP000184066">
    <property type="component" value="Unassembled WGS sequence"/>
</dbReference>
<dbReference type="EMBL" id="FRDL01000006">
    <property type="protein sequence ID" value="SHN69450.1"/>
    <property type="molecule type" value="Genomic_DNA"/>
</dbReference>
<dbReference type="InterPro" id="IPR006108">
    <property type="entry name" value="3HC_DH_C"/>
</dbReference>
<keyword evidence="6" id="KW-0560">Oxidoreductase</keyword>
<dbReference type="FunFam" id="1.10.1040.50:FF:000006">
    <property type="entry name" value="Peroxisomal bifunctional enzyme"/>
    <property type="match status" value="1"/>
</dbReference>
<evidence type="ECO:0000256" key="9">
    <source>
        <dbReference type="ARBA" id="ARBA00023140"/>
    </source>
</evidence>
<dbReference type="SUPFAM" id="SSF52096">
    <property type="entry name" value="ClpP/crotonase"/>
    <property type="match status" value="1"/>
</dbReference>
<evidence type="ECO:0000256" key="4">
    <source>
        <dbReference type="ARBA" id="ARBA00022832"/>
    </source>
</evidence>
<accession>A0A1M7TFG4</accession>
<dbReference type="Gene3D" id="3.90.226.10">
    <property type="entry name" value="2-enoyl-CoA Hydratase, Chain A, domain 1"/>
    <property type="match status" value="1"/>
</dbReference>
<dbReference type="CDD" id="cd06558">
    <property type="entry name" value="crotonase-like"/>
    <property type="match status" value="1"/>
</dbReference>
<dbReference type="GO" id="GO:0004300">
    <property type="term" value="F:enoyl-CoA hydratase activity"/>
    <property type="evidence" value="ECO:0007669"/>
    <property type="project" value="UniProtKB-ARBA"/>
</dbReference>
<proteinExistence type="predicted"/>
<dbReference type="Gene3D" id="1.10.1040.50">
    <property type="match status" value="1"/>
</dbReference>
<protein>
    <submittedName>
        <fullName evidence="16">3-hydroxyacyl-CoA dehydrogenase</fullName>
    </submittedName>
</protein>
<dbReference type="FunFam" id="3.40.50.720:FF:000009">
    <property type="entry name" value="Fatty oxidation complex, alpha subunit"/>
    <property type="match status" value="1"/>
</dbReference>
<evidence type="ECO:0000256" key="13">
    <source>
        <dbReference type="ARBA" id="ARBA00049556"/>
    </source>
</evidence>
<dbReference type="Pfam" id="PF00378">
    <property type="entry name" value="ECH_1"/>
    <property type="match status" value="1"/>
</dbReference>
<dbReference type="GO" id="GO:0016853">
    <property type="term" value="F:isomerase activity"/>
    <property type="evidence" value="ECO:0007669"/>
    <property type="project" value="UniProtKB-KW"/>
</dbReference>
<dbReference type="PANTHER" id="PTHR23309:SF49">
    <property type="entry name" value="PEROXISOMAL BIFUNCTIONAL ENZYME"/>
    <property type="match status" value="1"/>
</dbReference>
<dbReference type="InterPro" id="IPR008927">
    <property type="entry name" value="6-PGluconate_DH-like_C_sf"/>
</dbReference>
<evidence type="ECO:0000256" key="6">
    <source>
        <dbReference type="ARBA" id="ARBA00023002"/>
    </source>
</evidence>
<evidence type="ECO:0000313" key="16">
    <source>
        <dbReference type="EMBL" id="SHN69450.1"/>
    </source>
</evidence>
<dbReference type="PANTHER" id="PTHR23309">
    <property type="entry name" value="3-HYDROXYACYL-COA DEHYROGENASE"/>
    <property type="match status" value="1"/>
</dbReference>
<evidence type="ECO:0000256" key="12">
    <source>
        <dbReference type="ARBA" id="ARBA00023268"/>
    </source>
</evidence>
<sequence>MSDVVTYTRDGDIAVIAVNNPPVNALSHAVRKGMQDALRKFESDPEAKAAVIVGEGRTFMAGADISEFGKPPQEPWLPELVNEIEACSKPVVASLHGTPLGGGLEVALGAHWRVAQPDTRVGLPEVHLGILPGAGGTQRLPRVAGVEAALDMITSGRHVPAAEALEKGIIDAIDDSGDPRAAGVAFARKLLAEGKGVRRTGDMTAAGHDPALFDAWRAEMKKKSRGQLSPVVCVDAVEASNLPLPEGLKRERELFQKLHDDPQRAALVHAFFAERAVAKVPEASATPRKLEKIGIIGGGTMGAGIAAAALQAGLKVVMVERDAEAAARGEQNVRRNFASSVKKGRMTQEQLDALLAANFQATDDYGALSDVDLVIEAVFETMAVKKEVFAKLDAVVPEGAVLASNTSYLNIDEIAACTRRPQDVIGLHFFSPAHIMRLLEVIVGEKSAPDAVATGFLLAKKMKKVGVRCGVCDGFIGNRILGSYMKAANMMVEDGASPYVIDEAVREFGYPMGPFQMGDLAGLDIGYLSRRDRDATRDPADRYAAGFLDRMYEKGWIGQKAGMGFYDYSQNPRSGPPNPGVMPLIEEERKKLGITPREFSKEEIMRRYVAATVNEAAKVVGEGIALRPLDVDMVSIFGYGYPRWRGGPMHYADHVGLDRILADIREFEKEDPRFWKPAPLLVELVESGRKFGDLNNA</sequence>
<name>A0A1M7TFG4_9RHOB</name>
<evidence type="ECO:0000256" key="1">
    <source>
        <dbReference type="ARBA" id="ARBA00004275"/>
    </source>
</evidence>
<evidence type="ECO:0000256" key="8">
    <source>
        <dbReference type="ARBA" id="ARBA00023098"/>
    </source>
</evidence>
<dbReference type="Pfam" id="PF02737">
    <property type="entry name" value="3HCDH_N"/>
    <property type="match status" value="1"/>
</dbReference>
<dbReference type="UniPathway" id="UPA00659"/>
<evidence type="ECO:0000259" key="14">
    <source>
        <dbReference type="Pfam" id="PF00725"/>
    </source>
</evidence>
<dbReference type="RefSeq" id="WP_072747508.1">
    <property type="nucleotide sequence ID" value="NZ_FOHL01000006.1"/>
</dbReference>
<dbReference type="SUPFAM" id="SSF51735">
    <property type="entry name" value="NAD(P)-binding Rossmann-fold domains"/>
    <property type="match status" value="1"/>
</dbReference>
<dbReference type="InterPro" id="IPR036291">
    <property type="entry name" value="NAD(P)-bd_dom_sf"/>
</dbReference>
<dbReference type="InterPro" id="IPR029045">
    <property type="entry name" value="ClpP/crotonase-like_dom_sf"/>
</dbReference>
<comment type="catalytic activity">
    <reaction evidence="13">
        <text>a (3S)-3-hydroxyacyl-CoA + NAD(+) = a 3-oxoacyl-CoA + NADH + H(+)</text>
        <dbReference type="Rhea" id="RHEA:22432"/>
        <dbReference type="ChEBI" id="CHEBI:15378"/>
        <dbReference type="ChEBI" id="CHEBI:57318"/>
        <dbReference type="ChEBI" id="CHEBI:57540"/>
        <dbReference type="ChEBI" id="CHEBI:57945"/>
        <dbReference type="ChEBI" id="CHEBI:90726"/>
        <dbReference type="EC" id="1.1.1.35"/>
    </reaction>
</comment>
<evidence type="ECO:0000256" key="11">
    <source>
        <dbReference type="ARBA" id="ARBA00023239"/>
    </source>
</evidence>
<keyword evidence="11" id="KW-0456">Lyase</keyword>
<evidence type="ECO:0000256" key="3">
    <source>
        <dbReference type="ARBA" id="ARBA00011245"/>
    </source>
</evidence>
<keyword evidence="12" id="KW-0511">Multifunctional enzyme</keyword>
<feature type="domain" description="3-hydroxyacyl-CoA dehydrogenase C-terminal" evidence="14">
    <location>
        <begin position="474"/>
        <end position="568"/>
    </location>
</feature>
<reference evidence="16 17" key="1">
    <citation type="submission" date="2016-12" db="EMBL/GenBank/DDBJ databases">
        <authorList>
            <person name="Song W.-J."/>
            <person name="Kurnit D.M."/>
        </authorList>
    </citation>
    <scope>NUCLEOTIDE SEQUENCE [LARGE SCALE GENOMIC DNA]</scope>
    <source>
        <strain evidence="16 17">CGMCC 1.10808</strain>
    </source>
</reference>
<evidence type="ECO:0000259" key="15">
    <source>
        <dbReference type="Pfam" id="PF02737"/>
    </source>
</evidence>
<keyword evidence="17" id="KW-1185">Reference proteome</keyword>
<dbReference type="AlphaFoldDB" id="A0A1M7TFG4"/>
<evidence type="ECO:0000313" key="17">
    <source>
        <dbReference type="Proteomes" id="UP000184066"/>
    </source>
</evidence>
<dbReference type="GO" id="GO:0006635">
    <property type="term" value="P:fatty acid beta-oxidation"/>
    <property type="evidence" value="ECO:0007669"/>
    <property type="project" value="UniProtKB-UniPathway"/>
</dbReference>
<comment type="pathway">
    <text evidence="2">Lipid metabolism; fatty acid beta-oxidation.</text>
</comment>
<comment type="subunit">
    <text evidence="3">Monomer.</text>
</comment>
<keyword evidence="9" id="KW-0576">Peroxisome</keyword>
<evidence type="ECO:0000256" key="5">
    <source>
        <dbReference type="ARBA" id="ARBA00022963"/>
    </source>
</evidence>
<comment type="subcellular location">
    <subcellularLocation>
        <location evidence="1">Peroxisome</location>
    </subcellularLocation>
</comment>
<keyword evidence="4" id="KW-0276">Fatty acid metabolism</keyword>
<dbReference type="GO" id="GO:0070403">
    <property type="term" value="F:NAD+ binding"/>
    <property type="evidence" value="ECO:0007669"/>
    <property type="project" value="InterPro"/>
</dbReference>
<evidence type="ECO:0000256" key="7">
    <source>
        <dbReference type="ARBA" id="ARBA00023027"/>
    </source>
</evidence>
<dbReference type="Gene3D" id="3.40.50.720">
    <property type="entry name" value="NAD(P)-binding Rossmann-like Domain"/>
    <property type="match status" value="1"/>
</dbReference>
<feature type="domain" description="3-hydroxyacyl-CoA dehydrogenase NAD binding" evidence="15">
    <location>
        <begin position="292"/>
        <end position="470"/>
    </location>
</feature>
<dbReference type="SUPFAM" id="SSF48179">
    <property type="entry name" value="6-phosphogluconate dehydrogenase C-terminal domain-like"/>
    <property type="match status" value="2"/>
</dbReference>
<keyword evidence="5" id="KW-0442">Lipid degradation</keyword>